<organism evidence="3 4">
    <name type="scientific">Candidatus Falkowbacteria bacterium CG23_combo_of_CG06-09_8_20_14_all_49_15</name>
    <dbReference type="NCBI Taxonomy" id="1974572"/>
    <lineage>
        <taxon>Bacteria</taxon>
        <taxon>Candidatus Falkowiibacteriota</taxon>
    </lineage>
</organism>
<evidence type="ECO:0000313" key="4">
    <source>
        <dbReference type="Proteomes" id="UP000230729"/>
    </source>
</evidence>
<dbReference type="PANTHER" id="PTHR45947">
    <property type="entry name" value="SULFOQUINOVOSYL TRANSFERASE SQD2"/>
    <property type="match status" value="1"/>
</dbReference>
<dbReference type="Pfam" id="PF13439">
    <property type="entry name" value="Glyco_transf_4"/>
    <property type="match status" value="1"/>
</dbReference>
<name>A0A2G9ZKX3_9BACT</name>
<dbReference type="Gene3D" id="3.40.50.2000">
    <property type="entry name" value="Glycogen Phosphorylase B"/>
    <property type="match status" value="2"/>
</dbReference>
<evidence type="ECO:0000259" key="1">
    <source>
        <dbReference type="Pfam" id="PF00534"/>
    </source>
</evidence>
<protein>
    <recommendedName>
        <fullName evidence="5">Glycosyl transferase family 1 domain-containing protein</fullName>
    </recommendedName>
</protein>
<accession>A0A2G9ZKX3</accession>
<dbReference type="InterPro" id="IPR001296">
    <property type="entry name" value="Glyco_trans_1"/>
</dbReference>
<dbReference type="SUPFAM" id="SSF53756">
    <property type="entry name" value="UDP-Glycosyltransferase/glycogen phosphorylase"/>
    <property type="match status" value="1"/>
</dbReference>
<reference evidence="3 4" key="1">
    <citation type="submission" date="2017-09" db="EMBL/GenBank/DDBJ databases">
        <title>Depth-based differentiation of microbial function through sediment-hosted aquifers and enrichment of novel symbionts in the deep terrestrial subsurface.</title>
        <authorList>
            <person name="Probst A.J."/>
            <person name="Ladd B."/>
            <person name="Jarett J.K."/>
            <person name="Geller-Mcgrath D.E."/>
            <person name="Sieber C.M."/>
            <person name="Emerson J.B."/>
            <person name="Anantharaman K."/>
            <person name="Thomas B.C."/>
            <person name="Malmstrom R."/>
            <person name="Stieglmeier M."/>
            <person name="Klingl A."/>
            <person name="Woyke T."/>
            <person name="Ryan C.M."/>
            <person name="Banfield J.F."/>
        </authorList>
    </citation>
    <scope>NUCLEOTIDE SEQUENCE [LARGE SCALE GENOMIC DNA]</scope>
    <source>
        <strain evidence="3">CG23_combo_of_CG06-09_8_20_14_all_49_15</strain>
    </source>
</reference>
<dbReference type="InterPro" id="IPR050194">
    <property type="entry name" value="Glycosyltransferase_grp1"/>
</dbReference>
<gene>
    <name evidence="3" type="ORF">COX22_02330</name>
</gene>
<evidence type="ECO:0000259" key="2">
    <source>
        <dbReference type="Pfam" id="PF13439"/>
    </source>
</evidence>
<proteinExistence type="predicted"/>
<dbReference type="AlphaFoldDB" id="A0A2G9ZKX3"/>
<dbReference type="Pfam" id="PF00534">
    <property type="entry name" value="Glycos_transf_1"/>
    <property type="match status" value="1"/>
</dbReference>
<evidence type="ECO:0008006" key="5">
    <source>
        <dbReference type="Google" id="ProtNLM"/>
    </source>
</evidence>
<sequence>MVINAHRPKVLFFGLTDYDLAVDNAVLAKKFIGLGRDMEVFVLARGRGQTKKYGARFFLIPKIFGKIGVPLWLLRALILGNQIIKQEKIDILIAQSPAWDGLVAALLKIFTGRKLVVEVHGDWVSAPFYYHRIPLAGLIRKVLEKLGQFSLRRADKIRVISSATEKQARQYAPDKPFCKFPTFTDLDIFADKTAISYEPIILYVGWLYRLKGVQFLLAAFASIKNRFPAYKLVVAGDGPYRPELEKLAHKLQISGQLEFTGHLLLSGVKDLMRRASVIVLPSLSEGLGRVLIEGAMSRKSLIGSNVGGIPDIIQDGENGLLFRPGDEFDLAEKLEMILSNPEGAKEMGEKGRAIVSGRFSNEKFFAGYRALIAD</sequence>
<dbReference type="EMBL" id="PCSD01000047">
    <property type="protein sequence ID" value="PIP33833.1"/>
    <property type="molecule type" value="Genomic_DNA"/>
</dbReference>
<comment type="caution">
    <text evidence="3">The sequence shown here is derived from an EMBL/GenBank/DDBJ whole genome shotgun (WGS) entry which is preliminary data.</text>
</comment>
<evidence type="ECO:0000313" key="3">
    <source>
        <dbReference type="EMBL" id="PIP33833.1"/>
    </source>
</evidence>
<dbReference type="Proteomes" id="UP000230729">
    <property type="component" value="Unassembled WGS sequence"/>
</dbReference>
<dbReference type="InterPro" id="IPR028098">
    <property type="entry name" value="Glyco_trans_4-like_N"/>
</dbReference>
<dbReference type="CDD" id="cd03801">
    <property type="entry name" value="GT4_PimA-like"/>
    <property type="match status" value="1"/>
</dbReference>
<dbReference type="GO" id="GO:0016757">
    <property type="term" value="F:glycosyltransferase activity"/>
    <property type="evidence" value="ECO:0007669"/>
    <property type="project" value="InterPro"/>
</dbReference>
<dbReference type="PANTHER" id="PTHR45947:SF3">
    <property type="entry name" value="SULFOQUINOVOSYL TRANSFERASE SQD2"/>
    <property type="match status" value="1"/>
</dbReference>
<feature type="domain" description="Glycosyltransferase subfamily 4-like N-terminal" evidence="2">
    <location>
        <begin position="36"/>
        <end position="175"/>
    </location>
</feature>
<feature type="domain" description="Glycosyl transferase family 1" evidence="1">
    <location>
        <begin position="196"/>
        <end position="352"/>
    </location>
</feature>